<evidence type="ECO:0000313" key="3">
    <source>
        <dbReference type="EMBL" id="QOW19863.1"/>
    </source>
</evidence>
<protein>
    <submittedName>
        <fullName evidence="3">Cupin-like domain-containing protein</fullName>
    </submittedName>
</protein>
<gene>
    <name evidence="3" type="ORF">INQ41_01985</name>
</gene>
<sequence length="346" mass="39165">MACVGNARRFNQHGRASTQLARSTLSEPKGRVMLGERLPPARVSVLAAGARQQPRPWIQFDPEQIERSYNRSPFLVKHRLAERPQFMLPSLFALCRRMPTPAVKVRIGKIPGDADFDSSLHRYNHGLTLEDAVEHFEEREAYIVVYNPERDAEYRPVIEGLLGEIIVGIERLDPRPTWYSTYFFISARHAVTPYHMDREMNFLLQIRGHKTVRLWDPADATIMTQAQKDRLLSAEGEARPAYLPSFATKAKVFELEPGLGVHHPFIAPHLVTTGPELSISLAITFRTARSDVWADAHRFNHRMRRLGLHPRAVESNPAVDATKAACLRGLRGMRNAVRGGTEREGA</sequence>
<name>A0A7S6ZSH8_9GAMM</name>
<dbReference type="KEGG" id="lcic:INQ41_01985"/>
<reference evidence="3 4" key="1">
    <citation type="submission" date="2020-10" db="EMBL/GenBank/DDBJ databases">
        <title>complete genome sequencing of Lysobacter sp. H21R20.</title>
        <authorList>
            <person name="Bae J.-W."/>
            <person name="Lee S.-Y."/>
        </authorList>
    </citation>
    <scope>NUCLEOTIDE SEQUENCE [LARGE SCALE GENOMIC DNA]</scope>
    <source>
        <strain evidence="3 4">H21R20</strain>
    </source>
</reference>
<dbReference type="Pfam" id="PF13621">
    <property type="entry name" value="Cupin_8"/>
    <property type="match status" value="1"/>
</dbReference>
<keyword evidence="4" id="KW-1185">Reference proteome</keyword>
<organism evidence="3 4">
    <name type="scientific">Novilysobacter ciconiae</name>
    <dbReference type="NCBI Taxonomy" id="2781022"/>
    <lineage>
        <taxon>Bacteria</taxon>
        <taxon>Pseudomonadati</taxon>
        <taxon>Pseudomonadota</taxon>
        <taxon>Gammaproteobacteria</taxon>
        <taxon>Lysobacterales</taxon>
        <taxon>Lysobacteraceae</taxon>
        <taxon>Novilysobacter</taxon>
    </lineage>
</organism>
<feature type="domain" description="JmjC" evidence="2">
    <location>
        <begin position="136"/>
        <end position="302"/>
    </location>
</feature>
<evidence type="ECO:0000256" key="1">
    <source>
        <dbReference type="SAM" id="MobiDB-lite"/>
    </source>
</evidence>
<evidence type="ECO:0000313" key="4">
    <source>
        <dbReference type="Proteomes" id="UP000594059"/>
    </source>
</evidence>
<dbReference type="EMBL" id="CP063656">
    <property type="protein sequence ID" value="QOW19863.1"/>
    <property type="molecule type" value="Genomic_DNA"/>
</dbReference>
<dbReference type="Proteomes" id="UP000594059">
    <property type="component" value="Chromosome"/>
</dbReference>
<dbReference type="AlphaFoldDB" id="A0A7S6ZSH8"/>
<dbReference type="PROSITE" id="PS51184">
    <property type="entry name" value="JMJC"/>
    <property type="match status" value="1"/>
</dbReference>
<dbReference type="Gene3D" id="2.60.120.650">
    <property type="entry name" value="Cupin"/>
    <property type="match status" value="1"/>
</dbReference>
<proteinExistence type="predicted"/>
<dbReference type="InterPro" id="IPR003347">
    <property type="entry name" value="JmjC_dom"/>
</dbReference>
<dbReference type="InterPro" id="IPR041667">
    <property type="entry name" value="Cupin_8"/>
</dbReference>
<dbReference type="SUPFAM" id="SSF51197">
    <property type="entry name" value="Clavaminate synthase-like"/>
    <property type="match status" value="1"/>
</dbReference>
<accession>A0A7S6ZSH8</accession>
<dbReference type="RefSeq" id="WP_193985788.1">
    <property type="nucleotide sequence ID" value="NZ_CP063656.1"/>
</dbReference>
<evidence type="ECO:0000259" key="2">
    <source>
        <dbReference type="PROSITE" id="PS51184"/>
    </source>
</evidence>
<feature type="region of interest" description="Disordered" evidence="1">
    <location>
        <begin position="1"/>
        <end position="22"/>
    </location>
</feature>